<dbReference type="InterPro" id="IPR039718">
    <property type="entry name" value="Rrm1"/>
</dbReference>
<dbReference type="Pfam" id="PF02867">
    <property type="entry name" value="Ribonuc_red_lgC"/>
    <property type="match status" value="1"/>
</dbReference>
<accession>A0A0K2LG14</accession>
<dbReference type="Gene3D" id="3.20.70.20">
    <property type="match status" value="1"/>
</dbReference>
<dbReference type="SUPFAM" id="SSF48168">
    <property type="entry name" value="R1 subunit of ribonucleotide reductase, N-terminal domain"/>
    <property type="match status" value="1"/>
</dbReference>
<dbReference type="KEGG" id="lhi:JP39_11620"/>
<feature type="domain" description="Ribonucleotide reductase large subunit" evidence="11">
    <location>
        <begin position="560"/>
        <end position="582"/>
    </location>
</feature>
<dbReference type="AlphaFoldDB" id="A0A0K2LG14"/>
<dbReference type="InterPro" id="IPR008926">
    <property type="entry name" value="RNR_R1-su_N"/>
</dbReference>
<dbReference type="SUPFAM" id="SSF51998">
    <property type="entry name" value="PFL-like glycyl radical enzymes"/>
    <property type="match status" value="1"/>
</dbReference>
<dbReference type="GO" id="GO:0005524">
    <property type="term" value="F:ATP binding"/>
    <property type="evidence" value="ECO:0007669"/>
    <property type="project" value="UniProtKB-KW"/>
</dbReference>
<keyword evidence="6 10" id="KW-0560">Oxidoreductase</keyword>
<dbReference type="InterPro" id="IPR013554">
    <property type="entry name" value="RNR_N"/>
</dbReference>
<evidence type="ECO:0000256" key="3">
    <source>
        <dbReference type="ARBA" id="ARBA00022533"/>
    </source>
</evidence>
<dbReference type="GO" id="GO:0005971">
    <property type="term" value="C:ribonucleoside-diphosphate reductase complex"/>
    <property type="evidence" value="ECO:0007669"/>
    <property type="project" value="TreeGrafter"/>
</dbReference>
<dbReference type="PANTHER" id="PTHR11573:SF30">
    <property type="entry name" value="RIBONUCLEOSIDE-DIPHOSPHATE REDUCTASE 2 SUBUNIT ALPHA"/>
    <property type="match status" value="1"/>
</dbReference>
<evidence type="ECO:0000256" key="6">
    <source>
        <dbReference type="ARBA" id="ARBA00023002"/>
    </source>
</evidence>
<evidence type="ECO:0000256" key="1">
    <source>
        <dbReference type="ARBA" id="ARBA00010406"/>
    </source>
</evidence>
<keyword evidence="8" id="KW-1015">Disulfide bond</keyword>
<name>A0A0K2LG14_9LACO</name>
<protein>
    <recommendedName>
        <fullName evidence="2 10">Ribonucleoside-diphosphate reductase</fullName>
        <ecNumber evidence="2 10">1.17.4.1</ecNumber>
    </recommendedName>
</protein>
<dbReference type="Pfam" id="PF00317">
    <property type="entry name" value="Ribonuc_red_lgN"/>
    <property type="match status" value="1"/>
</dbReference>
<dbReference type="STRING" id="1074467.JP39_11620"/>
<keyword evidence="13" id="KW-1185">Reference proteome</keyword>
<dbReference type="PANTHER" id="PTHR11573">
    <property type="entry name" value="RIBONUCLEOSIDE-DIPHOSPHATE REDUCTASE LARGE CHAIN"/>
    <property type="match status" value="1"/>
</dbReference>
<dbReference type="RefSeq" id="WP_041500375.1">
    <property type="nucleotide sequence ID" value="NZ_BJDV01000003.1"/>
</dbReference>
<dbReference type="Pfam" id="PF08343">
    <property type="entry name" value="RNR_N"/>
    <property type="match status" value="1"/>
</dbReference>
<comment type="similarity">
    <text evidence="1 10">Belongs to the ribonucleoside diphosphate reductase large chain family.</text>
</comment>
<dbReference type="GO" id="GO:0009263">
    <property type="term" value="P:deoxyribonucleotide biosynthetic process"/>
    <property type="evidence" value="ECO:0007669"/>
    <property type="project" value="UniProtKB-KW"/>
</dbReference>
<sequence>MGLNNLDATKLSYFKLNNEINIPVDGKIPLNKDKEAVAAFFAENVKPNTMKFDTFQDHLDYLIKGDFIEKSVIDKYSVEFIENLYQYLLDQHFEFQSFMAAYKFYNQYALKTNDGNYYLENYEMRILFNALLYANGDQDLAKSLATEMIAQRYQPATPSFLNAGRKRRGEYVSCFLLQVTDDMNSIGRTINSALQLSRIGGGVGITLSNLRESGSPIKGVDNSSSGVLPVMKLLEDSFSYSNQLGQRQGAGAVYLNVFHPDIIEFLSAKKENADEKVRVKTLSLGVIVPDKYYELVRNNEPMYLFSPYSVERVYGKPFSYIDITKEYDNLVKDDRIKKYKIDARELEDEISKLQQESGYPYVLNIDTVNRTNPIDGKIIMSNLCTEIQQVQIPSELNDAQEYTKLGTDVSCNLGSTNILNMMQSPDFGQSIRSMTRALTFVSDASNITSVPPVANGNKMSHAIGLGAMGLHTFLACHHLEYGSPEAIEFINVYFMLLNYWTLVESNNIAKERHETFANFDKSKYADGTYFDKYVENNYAPKLDNVKELFAGIFIPEEKDWAALKDSVMTDGIYNAYRMAVAPTGSISYINNTSASLQPVTRLVEERQEKKNGKLYFPAPFLSNDTIKYYKSAYDTDMRKVIDTYASAQEHIDQGMSLTLFMRSEIPAGLYEWKAADDTKQTTRDLSILRNYAYYKGIKSLYYVRTFTENNDEIGSNECESCSI</sequence>
<dbReference type="NCBIfam" id="TIGR04170">
    <property type="entry name" value="RNR_1b_NrdE"/>
    <property type="match status" value="1"/>
</dbReference>
<evidence type="ECO:0000256" key="9">
    <source>
        <dbReference type="ARBA" id="ARBA00047754"/>
    </source>
</evidence>
<keyword evidence="7 10" id="KW-0215">Deoxyribonucleotide synthesis</keyword>
<keyword evidence="4" id="KW-0547">Nucleotide-binding</keyword>
<evidence type="ECO:0000256" key="2">
    <source>
        <dbReference type="ARBA" id="ARBA00012274"/>
    </source>
</evidence>
<dbReference type="PROSITE" id="PS00089">
    <property type="entry name" value="RIBORED_LARGE"/>
    <property type="match status" value="1"/>
</dbReference>
<evidence type="ECO:0000313" key="13">
    <source>
        <dbReference type="Proteomes" id="UP000061546"/>
    </source>
</evidence>
<proteinExistence type="inferred from homology"/>
<dbReference type="InterPro" id="IPR013509">
    <property type="entry name" value="RNR_lsu_N"/>
</dbReference>
<evidence type="ECO:0000256" key="5">
    <source>
        <dbReference type="ARBA" id="ARBA00022840"/>
    </source>
</evidence>
<evidence type="ECO:0000259" key="11">
    <source>
        <dbReference type="PROSITE" id="PS00089"/>
    </source>
</evidence>
<keyword evidence="3" id="KW-0021">Allosteric enzyme</keyword>
<comment type="catalytic activity">
    <reaction evidence="9 10">
        <text>a 2'-deoxyribonucleoside 5'-diphosphate + [thioredoxin]-disulfide + H2O = a ribonucleoside 5'-diphosphate + [thioredoxin]-dithiol</text>
        <dbReference type="Rhea" id="RHEA:23252"/>
        <dbReference type="Rhea" id="RHEA-COMP:10698"/>
        <dbReference type="Rhea" id="RHEA-COMP:10700"/>
        <dbReference type="ChEBI" id="CHEBI:15377"/>
        <dbReference type="ChEBI" id="CHEBI:29950"/>
        <dbReference type="ChEBI" id="CHEBI:50058"/>
        <dbReference type="ChEBI" id="CHEBI:57930"/>
        <dbReference type="ChEBI" id="CHEBI:73316"/>
        <dbReference type="EC" id="1.17.4.1"/>
    </reaction>
</comment>
<dbReference type="EC" id="1.17.4.1" evidence="2 10"/>
<dbReference type="PRINTS" id="PR01183">
    <property type="entry name" value="RIBORDTASEM1"/>
</dbReference>
<keyword evidence="5" id="KW-0067">ATP-binding</keyword>
<dbReference type="Proteomes" id="UP000061546">
    <property type="component" value="Chromosome"/>
</dbReference>
<dbReference type="UniPathway" id="UPA00326"/>
<evidence type="ECO:0000256" key="7">
    <source>
        <dbReference type="ARBA" id="ARBA00023116"/>
    </source>
</evidence>
<dbReference type="CDD" id="cd01679">
    <property type="entry name" value="RNR_I"/>
    <property type="match status" value="1"/>
</dbReference>
<dbReference type="OrthoDB" id="9762933at2"/>
<dbReference type="InterPro" id="IPR000788">
    <property type="entry name" value="RNR_lg_C"/>
</dbReference>
<dbReference type="GO" id="GO:0004748">
    <property type="term" value="F:ribonucleoside-diphosphate reductase activity, thioredoxin disulfide as acceptor"/>
    <property type="evidence" value="ECO:0007669"/>
    <property type="project" value="UniProtKB-EC"/>
</dbReference>
<evidence type="ECO:0000256" key="10">
    <source>
        <dbReference type="RuleBase" id="RU003410"/>
    </source>
</evidence>
<dbReference type="InterPro" id="IPR013346">
    <property type="entry name" value="NrdE_NrdA_C"/>
</dbReference>
<reference evidence="12 13" key="1">
    <citation type="submission" date="2015-08" db="EMBL/GenBank/DDBJ databases">
        <title>Genomic sequence of Lactobacillus heilongjiangensis DSM 28069, isolated from Chinese traditional pickle.</title>
        <authorList>
            <person name="Jiang X."/>
            <person name="Zheng B."/>
            <person name="Cheng H."/>
        </authorList>
    </citation>
    <scope>NUCLEOTIDE SEQUENCE [LARGE SCALE GENOMIC DNA]</scope>
    <source>
        <strain evidence="12 13">DSM 28069</strain>
    </source>
</reference>
<dbReference type="Gene3D" id="1.10.1650.20">
    <property type="match status" value="1"/>
</dbReference>
<comment type="function">
    <text evidence="10">Provides the precursors necessary for DNA synthesis. Catalyzes the biosynthesis of deoxyribonucleotides from the corresponding ribonucleotides.</text>
</comment>
<dbReference type="InterPro" id="IPR026459">
    <property type="entry name" value="RNR_1b_NrdE"/>
</dbReference>
<dbReference type="NCBIfam" id="TIGR02506">
    <property type="entry name" value="NrdE_NrdA"/>
    <property type="match status" value="1"/>
</dbReference>
<gene>
    <name evidence="12" type="ORF">JP39_11620</name>
</gene>
<evidence type="ECO:0000313" key="12">
    <source>
        <dbReference type="EMBL" id="ALB30215.1"/>
    </source>
</evidence>
<organism evidence="12 13">
    <name type="scientific">Companilactobacillus heilongjiangensis</name>
    <dbReference type="NCBI Taxonomy" id="1074467"/>
    <lineage>
        <taxon>Bacteria</taxon>
        <taxon>Bacillati</taxon>
        <taxon>Bacillota</taxon>
        <taxon>Bacilli</taxon>
        <taxon>Lactobacillales</taxon>
        <taxon>Lactobacillaceae</taxon>
        <taxon>Companilactobacillus</taxon>
    </lineage>
</organism>
<evidence type="ECO:0000256" key="4">
    <source>
        <dbReference type="ARBA" id="ARBA00022741"/>
    </source>
</evidence>
<evidence type="ECO:0000256" key="8">
    <source>
        <dbReference type="ARBA" id="ARBA00023157"/>
    </source>
</evidence>
<dbReference type="EMBL" id="CP012559">
    <property type="protein sequence ID" value="ALB30215.1"/>
    <property type="molecule type" value="Genomic_DNA"/>
</dbReference>